<organism evidence="5 6">
    <name type="scientific">Flavobacterium rivuli WB 3.3-2 = DSM 21788</name>
    <dbReference type="NCBI Taxonomy" id="1121895"/>
    <lineage>
        <taxon>Bacteria</taxon>
        <taxon>Pseudomonadati</taxon>
        <taxon>Bacteroidota</taxon>
        <taxon>Flavobacteriia</taxon>
        <taxon>Flavobacteriales</taxon>
        <taxon>Flavobacteriaceae</taxon>
        <taxon>Flavobacterium</taxon>
    </lineage>
</organism>
<dbReference type="Pfam" id="PF00589">
    <property type="entry name" value="Phage_integrase"/>
    <property type="match status" value="1"/>
</dbReference>
<dbReference type="Gene3D" id="1.10.150.130">
    <property type="match status" value="1"/>
</dbReference>
<dbReference type="GO" id="GO:0015074">
    <property type="term" value="P:DNA integration"/>
    <property type="evidence" value="ECO:0007669"/>
    <property type="project" value="InterPro"/>
</dbReference>
<evidence type="ECO:0000256" key="1">
    <source>
        <dbReference type="ARBA" id="ARBA00008857"/>
    </source>
</evidence>
<dbReference type="Pfam" id="PF17293">
    <property type="entry name" value="Arm-DNA-bind_5"/>
    <property type="match status" value="1"/>
</dbReference>
<keyword evidence="6" id="KW-1185">Reference proteome</keyword>
<dbReference type="SUPFAM" id="SSF56349">
    <property type="entry name" value="DNA breaking-rejoining enzymes"/>
    <property type="match status" value="1"/>
</dbReference>
<dbReference type="OrthoDB" id="1098628at2"/>
<accession>A0A0A2MCI4</accession>
<protein>
    <submittedName>
        <fullName evidence="5">Recombinase</fullName>
    </submittedName>
</protein>
<dbReference type="GO" id="GO:0006310">
    <property type="term" value="P:DNA recombination"/>
    <property type="evidence" value="ECO:0007669"/>
    <property type="project" value="UniProtKB-KW"/>
</dbReference>
<dbReference type="InterPro" id="IPR025269">
    <property type="entry name" value="SAM-like_dom"/>
</dbReference>
<evidence type="ECO:0000313" key="5">
    <source>
        <dbReference type="EMBL" id="KGO85995.1"/>
    </source>
</evidence>
<keyword evidence="3" id="KW-0233">DNA recombination</keyword>
<dbReference type="InterPro" id="IPR011010">
    <property type="entry name" value="DNA_brk_join_enz"/>
</dbReference>
<comment type="similarity">
    <text evidence="1">Belongs to the 'phage' integrase family.</text>
</comment>
<dbReference type="PROSITE" id="PS51898">
    <property type="entry name" value="TYR_RECOMBINASE"/>
    <property type="match status" value="1"/>
</dbReference>
<proteinExistence type="inferred from homology"/>
<reference evidence="5 6" key="1">
    <citation type="submission" date="2013-09" db="EMBL/GenBank/DDBJ databases">
        <authorList>
            <person name="Zeng Z."/>
            <person name="Chen C."/>
        </authorList>
    </citation>
    <scope>NUCLEOTIDE SEQUENCE [LARGE SCALE GENOMIC DNA]</scope>
    <source>
        <strain evidence="5 6">WB 3.3-2</strain>
    </source>
</reference>
<feature type="domain" description="Tyr recombinase" evidence="4">
    <location>
        <begin position="220"/>
        <end position="404"/>
    </location>
</feature>
<dbReference type="Pfam" id="PF13102">
    <property type="entry name" value="Phage_int_SAM_5"/>
    <property type="match status" value="1"/>
</dbReference>
<evidence type="ECO:0000259" key="4">
    <source>
        <dbReference type="PROSITE" id="PS51898"/>
    </source>
</evidence>
<evidence type="ECO:0000256" key="2">
    <source>
        <dbReference type="ARBA" id="ARBA00023125"/>
    </source>
</evidence>
<dbReference type="PANTHER" id="PTHR30349">
    <property type="entry name" value="PHAGE INTEGRASE-RELATED"/>
    <property type="match status" value="1"/>
</dbReference>
<gene>
    <name evidence="5" type="ORF">Q765_13105</name>
</gene>
<dbReference type="PANTHER" id="PTHR30349:SF64">
    <property type="entry name" value="PROPHAGE INTEGRASE INTD-RELATED"/>
    <property type="match status" value="1"/>
</dbReference>
<dbReference type="RefSeq" id="WP_020214736.1">
    <property type="nucleotide sequence ID" value="NZ_JRLX01000014.1"/>
</dbReference>
<dbReference type="CDD" id="cd01185">
    <property type="entry name" value="INTN1_C_like"/>
    <property type="match status" value="1"/>
</dbReference>
<dbReference type="eggNOG" id="COG0582">
    <property type="taxonomic scope" value="Bacteria"/>
</dbReference>
<evidence type="ECO:0000256" key="3">
    <source>
        <dbReference type="ARBA" id="ARBA00023172"/>
    </source>
</evidence>
<evidence type="ECO:0000313" key="6">
    <source>
        <dbReference type="Proteomes" id="UP000030152"/>
    </source>
</evidence>
<keyword evidence="2" id="KW-0238">DNA-binding</keyword>
<dbReference type="InterPro" id="IPR035386">
    <property type="entry name" value="Arm-DNA-bind_5"/>
</dbReference>
<dbReference type="AlphaFoldDB" id="A0A0A2MCI4"/>
<dbReference type="InterPro" id="IPR013762">
    <property type="entry name" value="Integrase-like_cat_sf"/>
</dbReference>
<name>A0A0A2MCI4_9FLAO</name>
<dbReference type="InterPro" id="IPR050090">
    <property type="entry name" value="Tyrosine_recombinase_XerCD"/>
</dbReference>
<dbReference type="EMBL" id="JRLX01000014">
    <property type="protein sequence ID" value="KGO85995.1"/>
    <property type="molecule type" value="Genomic_DNA"/>
</dbReference>
<dbReference type="InterPro" id="IPR010998">
    <property type="entry name" value="Integrase_recombinase_N"/>
</dbReference>
<comment type="caution">
    <text evidence="5">The sequence shown here is derived from an EMBL/GenBank/DDBJ whole genome shotgun (WGS) entry which is preliminary data.</text>
</comment>
<dbReference type="STRING" id="1121895.GCA_000378485_03561"/>
<sequence length="450" mass="51982">MLTASFGLTFFMKTPRKETNVRVIYLRITVDGVPKETSTRQHWDVTRWSQRTERATGNKEDARSVNFFLDTLQTKIQQYKGDLLLHGQTITSQKLIDHVLGKTVSKAKIVEEFQKHNDELLALVKRGEYAIGTHVRFEIAKKHVKEFVRFKYNVDDMDFLELNFEFVKDYEFYLKTVKNISHNTAVKYITNFKKIVLLAIDKDIIVADPFKRFKAKKIKIHKKPLSSQELALLEHHTFSTPRLATVRDIFVFQCYTGLAYIDAFNLKKTDIKIGIDGEMWIISERQKTGGSINIPLLPKAKAVMEHYKDHPLCLQRNSVLPVTSNQKMNAYLKEIADLCGIQSTLNTHKARRTFGSTVTLNNDVPIHVVKELLGHQSVKQTEEYAITEQQSVGREMKQLRERLDKKPDLPDDSMAAYVLQMQEEIASLKNQLVEVNDKKPEVKSVLRICR</sequence>
<dbReference type="Proteomes" id="UP000030152">
    <property type="component" value="Unassembled WGS sequence"/>
</dbReference>
<dbReference type="GO" id="GO:0003677">
    <property type="term" value="F:DNA binding"/>
    <property type="evidence" value="ECO:0007669"/>
    <property type="project" value="UniProtKB-KW"/>
</dbReference>
<dbReference type="InterPro" id="IPR002104">
    <property type="entry name" value="Integrase_catalytic"/>
</dbReference>
<dbReference type="Gene3D" id="1.10.443.10">
    <property type="entry name" value="Intergrase catalytic core"/>
    <property type="match status" value="1"/>
</dbReference>